<evidence type="ECO:0000313" key="4">
    <source>
        <dbReference type="Proteomes" id="UP000666240"/>
    </source>
</evidence>
<dbReference type="AlphaFoldDB" id="A0A8J7QVC8"/>
<dbReference type="EMBL" id="JAGIYY010000001">
    <property type="protein sequence ID" value="MBP0437093.1"/>
    <property type="molecule type" value="Genomic_DNA"/>
</dbReference>
<evidence type="ECO:0000256" key="1">
    <source>
        <dbReference type="SAM" id="SignalP"/>
    </source>
</evidence>
<sequence length="166" mass="18029">MIRSLRWIAVLGAALCGWVGPALADLVVPGEEHCVVNVDPSDRLNLRKGPSAATGIVAAKRHGQCGIVVAGPCTGNWCPVEDGHSKGWAHRRYLSMVSPARYCVHAVHAQDRLNMRAWPSATSRILTDLAPNQCGISFLPYARGGWQKVRVDGYEGWVNRAYLSGQ</sequence>
<feature type="domain" description="SH3b" evidence="2">
    <location>
        <begin position="111"/>
        <end position="164"/>
    </location>
</feature>
<dbReference type="Pfam" id="PF08239">
    <property type="entry name" value="SH3_3"/>
    <property type="match status" value="1"/>
</dbReference>
<keyword evidence="1" id="KW-0732">Signal</keyword>
<gene>
    <name evidence="3" type="ORF">J5Y06_00325</name>
</gene>
<accession>A0A8J7QVC8</accession>
<keyword evidence="4" id="KW-1185">Reference proteome</keyword>
<dbReference type="InterPro" id="IPR052354">
    <property type="entry name" value="Cell_Wall_Dynamics_Protein"/>
</dbReference>
<protein>
    <recommendedName>
        <fullName evidence="2">SH3b domain-containing protein</fullName>
    </recommendedName>
</protein>
<comment type="caution">
    <text evidence="3">The sequence shown here is derived from an EMBL/GenBank/DDBJ whole genome shotgun (WGS) entry which is preliminary data.</text>
</comment>
<dbReference type="PANTHER" id="PTHR34408:SF1">
    <property type="entry name" value="GLYCOSYL HYDROLASE FAMILY 19 DOMAIN-CONTAINING PROTEIN HI_1415"/>
    <property type="match status" value="1"/>
</dbReference>
<reference evidence="3" key="1">
    <citation type="submission" date="2021-03" db="EMBL/GenBank/DDBJ databases">
        <title>Genome sequencing and assembly of Tianweitania sediminis.</title>
        <authorList>
            <person name="Chhetri G."/>
        </authorList>
    </citation>
    <scope>NUCLEOTIDE SEQUENCE</scope>
    <source>
        <strain evidence="3">Z8</strain>
    </source>
</reference>
<feature type="signal peptide" evidence="1">
    <location>
        <begin position="1"/>
        <end position="24"/>
    </location>
</feature>
<feature type="chain" id="PRO_5035235680" description="SH3b domain-containing protein" evidence="1">
    <location>
        <begin position="25"/>
        <end position="166"/>
    </location>
</feature>
<dbReference type="Gene3D" id="2.30.30.40">
    <property type="entry name" value="SH3 Domains"/>
    <property type="match status" value="2"/>
</dbReference>
<dbReference type="PANTHER" id="PTHR34408">
    <property type="entry name" value="FAMILY PROTEIN, PUTATIVE-RELATED"/>
    <property type="match status" value="1"/>
</dbReference>
<dbReference type="InterPro" id="IPR010466">
    <property type="entry name" value="DUF1058"/>
</dbReference>
<dbReference type="InterPro" id="IPR003646">
    <property type="entry name" value="SH3-like_bac-type"/>
</dbReference>
<dbReference type="Pfam" id="PF06347">
    <property type="entry name" value="SH3_4"/>
    <property type="match status" value="1"/>
</dbReference>
<proteinExistence type="predicted"/>
<evidence type="ECO:0000259" key="2">
    <source>
        <dbReference type="Pfam" id="PF08239"/>
    </source>
</evidence>
<dbReference type="Proteomes" id="UP000666240">
    <property type="component" value="Unassembled WGS sequence"/>
</dbReference>
<evidence type="ECO:0000313" key="3">
    <source>
        <dbReference type="EMBL" id="MBP0437093.1"/>
    </source>
</evidence>
<name>A0A8J7QVC8_9HYPH</name>
<dbReference type="RefSeq" id="WP_209333135.1">
    <property type="nucleotide sequence ID" value="NZ_JAGIYY010000001.1"/>
</dbReference>
<organism evidence="3 4">
    <name type="scientific">Tianweitania sediminis</name>
    <dbReference type="NCBI Taxonomy" id="1502156"/>
    <lineage>
        <taxon>Bacteria</taxon>
        <taxon>Pseudomonadati</taxon>
        <taxon>Pseudomonadota</taxon>
        <taxon>Alphaproteobacteria</taxon>
        <taxon>Hyphomicrobiales</taxon>
        <taxon>Phyllobacteriaceae</taxon>
        <taxon>Tianweitania</taxon>
    </lineage>
</organism>